<proteinExistence type="predicted"/>
<dbReference type="EMBL" id="CP012801">
    <property type="protein sequence ID" value="ALJ61019.1"/>
    <property type="molecule type" value="Genomic_DNA"/>
</dbReference>
<protein>
    <submittedName>
        <fullName evidence="1">Uncharacterized protein</fullName>
    </submittedName>
</protein>
<name>A0A0N7IFS5_9BACE</name>
<accession>A0A0N7IFS5</accession>
<reference evidence="1 2" key="1">
    <citation type="journal article" date="2015" name="Science">
        <title>Genetic determinants of in vivo fitness and diet responsiveness in multiple human gut Bacteroides.</title>
        <authorList>
            <person name="Wu M."/>
            <person name="McNulty N.P."/>
            <person name="Rodionov D.A."/>
            <person name="Khoroshkin M.S."/>
            <person name="Griffin N.W."/>
            <person name="Cheng J."/>
            <person name="Latreille P."/>
            <person name="Kerstetter R.A."/>
            <person name="Terrapon N."/>
            <person name="Henrissat B."/>
            <person name="Osterman A.L."/>
            <person name="Gordon J.I."/>
        </authorList>
    </citation>
    <scope>NUCLEOTIDE SEQUENCE [LARGE SCALE GENOMIC DNA]</scope>
    <source>
        <strain evidence="1 2">WH2</strain>
    </source>
</reference>
<organism evidence="1 2">
    <name type="scientific">Bacteroides cellulosilyticus</name>
    <dbReference type="NCBI Taxonomy" id="246787"/>
    <lineage>
        <taxon>Bacteria</taxon>
        <taxon>Pseudomonadati</taxon>
        <taxon>Bacteroidota</taxon>
        <taxon>Bacteroidia</taxon>
        <taxon>Bacteroidales</taxon>
        <taxon>Bacteroidaceae</taxon>
        <taxon>Bacteroides</taxon>
    </lineage>
</organism>
<dbReference type="PATRIC" id="fig|246787.4.peg.3932"/>
<evidence type="ECO:0000313" key="1">
    <source>
        <dbReference type="EMBL" id="ALJ61019.1"/>
    </source>
</evidence>
<dbReference type="KEGG" id="bcel:BcellWH2_03797"/>
<gene>
    <name evidence="1" type="ORF">BcellWH2_03797</name>
</gene>
<evidence type="ECO:0000313" key="2">
    <source>
        <dbReference type="Proteomes" id="UP000061809"/>
    </source>
</evidence>
<dbReference type="AlphaFoldDB" id="A0A0N7IFS5"/>
<dbReference type="Proteomes" id="UP000061809">
    <property type="component" value="Chromosome"/>
</dbReference>
<sequence>MRVIITNKQITIFSNNANNQSITMYPFLVDKKLRVCRQGVNFLFSNS</sequence>